<dbReference type="InterPro" id="IPR006311">
    <property type="entry name" value="TAT_signal"/>
</dbReference>
<evidence type="ECO:0000256" key="3">
    <source>
        <dbReference type="ARBA" id="ARBA00022729"/>
    </source>
</evidence>
<dbReference type="Gene3D" id="3.40.190.10">
    <property type="entry name" value="Periplasmic binding protein-like II"/>
    <property type="match status" value="2"/>
</dbReference>
<evidence type="ECO:0000256" key="1">
    <source>
        <dbReference type="ARBA" id="ARBA00004418"/>
    </source>
</evidence>
<dbReference type="EMBL" id="JACIEC010000009">
    <property type="protein sequence ID" value="MBB4145656.1"/>
    <property type="molecule type" value="Genomic_DNA"/>
</dbReference>
<sequence>MIDLPLNRRRFLGVSAGAFAAASLGNVALGAPSPIRIGVGSDPVFAAFYLADQEGLFKAENVDVSVQLYTDGGEAMNALVAQQVDVSVASEPSSLIRLARAPLRPLAISYQSGRYVKLVLGKGVVAPKDIKRFGVVKGTISEYCAGLSLPVIGLDPSKVSFIPSGPPELPALLARGDIDAYFCWEPWATNGLAQGGRIAMTSGEVGYRDTLWVTATAAALESNPQGLQGMLRAIAKASKVITDDPKRAAIAVKKATRLPEESTLKLLQQMTLTVRDFEEEDYKSYDKIAQFLADNNVTKGIIPYRTMLQPGFYKG</sequence>
<dbReference type="AlphaFoldDB" id="A0A7W6LK08"/>
<evidence type="ECO:0000313" key="6">
    <source>
        <dbReference type="Proteomes" id="UP000519897"/>
    </source>
</evidence>
<dbReference type="Pfam" id="PF09084">
    <property type="entry name" value="NMT1"/>
    <property type="match status" value="1"/>
</dbReference>
<accession>A0A7W6LK08</accession>
<dbReference type="PANTHER" id="PTHR30024:SF47">
    <property type="entry name" value="TAURINE-BINDING PERIPLASMIC PROTEIN"/>
    <property type="match status" value="1"/>
</dbReference>
<comment type="subcellular location">
    <subcellularLocation>
        <location evidence="1">Periplasm</location>
    </subcellularLocation>
</comment>
<comment type="caution">
    <text evidence="5">The sequence shown here is derived from an EMBL/GenBank/DDBJ whole genome shotgun (WGS) entry which is preliminary data.</text>
</comment>
<dbReference type="PROSITE" id="PS51318">
    <property type="entry name" value="TAT"/>
    <property type="match status" value="1"/>
</dbReference>
<proteinExistence type="inferred from homology"/>
<keyword evidence="3" id="KW-0732">Signal</keyword>
<dbReference type="SUPFAM" id="SSF53850">
    <property type="entry name" value="Periplasmic binding protein-like II"/>
    <property type="match status" value="1"/>
</dbReference>
<name>A0A7W6LK08_9HYPH</name>
<dbReference type="PANTHER" id="PTHR30024">
    <property type="entry name" value="ALIPHATIC SULFONATES-BINDING PROTEIN-RELATED"/>
    <property type="match status" value="1"/>
</dbReference>
<evidence type="ECO:0000259" key="4">
    <source>
        <dbReference type="Pfam" id="PF09084"/>
    </source>
</evidence>
<gene>
    <name evidence="5" type="ORF">GGQ72_004221</name>
</gene>
<reference evidence="5 6" key="1">
    <citation type="submission" date="2020-08" db="EMBL/GenBank/DDBJ databases">
        <title>Genomic Encyclopedia of Type Strains, Phase IV (KMG-IV): sequencing the most valuable type-strain genomes for metagenomic binning, comparative biology and taxonomic classification.</title>
        <authorList>
            <person name="Goeker M."/>
        </authorList>
    </citation>
    <scope>NUCLEOTIDE SEQUENCE [LARGE SCALE GENOMIC DNA]</scope>
    <source>
        <strain evidence="5 6">DSM 29514</strain>
    </source>
</reference>
<dbReference type="InterPro" id="IPR015168">
    <property type="entry name" value="SsuA/THI5"/>
</dbReference>
<dbReference type="Proteomes" id="UP000519897">
    <property type="component" value="Unassembled WGS sequence"/>
</dbReference>
<dbReference type="RefSeq" id="WP_165130629.1">
    <property type="nucleotide sequence ID" value="NZ_CP049249.1"/>
</dbReference>
<keyword evidence="6" id="KW-1185">Reference proteome</keyword>
<feature type="domain" description="SsuA/THI5-like" evidence="4">
    <location>
        <begin position="43"/>
        <end position="248"/>
    </location>
</feature>
<protein>
    <submittedName>
        <fullName evidence="5">NitT/TauT family transport system substrate-binding protein</fullName>
    </submittedName>
</protein>
<evidence type="ECO:0000313" key="5">
    <source>
        <dbReference type="EMBL" id="MBB4145656.1"/>
    </source>
</evidence>
<comment type="similarity">
    <text evidence="2">Belongs to the bacterial solute-binding protein SsuA/TauA family.</text>
</comment>
<dbReference type="GO" id="GO:0042597">
    <property type="term" value="C:periplasmic space"/>
    <property type="evidence" value="ECO:0007669"/>
    <property type="project" value="UniProtKB-SubCell"/>
</dbReference>
<organism evidence="5 6">
    <name type="scientific">Rhizobium rhizoryzae</name>
    <dbReference type="NCBI Taxonomy" id="451876"/>
    <lineage>
        <taxon>Bacteria</taxon>
        <taxon>Pseudomonadati</taxon>
        <taxon>Pseudomonadota</taxon>
        <taxon>Alphaproteobacteria</taxon>
        <taxon>Hyphomicrobiales</taxon>
        <taxon>Rhizobiaceae</taxon>
        <taxon>Rhizobium/Agrobacterium group</taxon>
        <taxon>Rhizobium</taxon>
    </lineage>
</organism>
<evidence type="ECO:0000256" key="2">
    <source>
        <dbReference type="ARBA" id="ARBA00010742"/>
    </source>
</evidence>